<dbReference type="CDD" id="cd01483">
    <property type="entry name" value="E1_enzyme_family"/>
    <property type="match status" value="1"/>
</dbReference>
<gene>
    <name evidence="2" type="ORF">COU07_02555</name>
</gene>
<dbReference type="SUPFAM" id="SSF69572">
    <property type="entry name" value="Activating enzymes of the ubiquitin-like proteins"/>
    <property type="match status" value="1"/>
</dbReference>
<dbReference type="InterPro" id="IPR035985">
    <property type="entry name" value="Ubiquitin-activating_enz"/>
</dbReference>
<protein>
    <recommendedName>
        <fullName evidence="1">THIF-type NAD/FAD binding fold domain-containing protein</fullName>
    </recommendedName>
</protein>
<evidence type="ECO:0000259" key="1">
    <source>
        <dbReference type="Pfam" id="PF00899"/>
    </source>
</evidence>
<proteinExistence type="predicted"/>
<dbReference type="GO" id="GO:0061503">
    <property type="term" value="F:tRNA threonylcarbamoyladenosine dehydratase"/>
    <property type="evidence" value="ECO:0007669"/>
    <property type="project" value="TreeGrafter"/>
</dbReference>
<dbReference type="GO" id="GO:0008641">
    <property type="term" value="F:ubiquitin-like modifier activating enzyme activity"/>
    <property type="evidence" value="ECO:0007669"/>
    <property type="project" value="InterPro"/>
</dbReference>
<name>A0A2H0UTV8_9BACT</name>
<feature type="domain" description="THIF-type NAD/FAD binding fold" evidence="1">
    <location>
        <begin position="117"/>
        <end position="355"/>
    </location>
</feature>
<evidence type="ECO:0000313" key="2">
    <source>
        <dbReference type="EMBL" id="PIR89086.1"/>
    </source>
</evidence>
<dbReference type="PANTHER" id="PTHR43267:SF3">
    <property type="entry name" value="THIF PROTEIN"/>
    <property type="match status" value="1"/>
</dbReference>
<dbReference type="InterPro" id="IPR000594">
    <property type="entry name" value="ThiF_NAD_FAD-bd"/>
</dbReference>
<dbReference type="PANTHER" id="PTHR43267">
    <property type="entry name" value="TRNA THREONYLCARBAMOYLADENOSINE DEHYDRATASE"/>
    <property type="match status" value="1"/>
</dbReference>
<evidence type="ECO:0000313" key="3">
    <source>
        <dbReference type="Proteomes" id="UP000231157"/>
    </source>
</evidence>
<dbReference type="Gene3D" id="3.40.50.720">
    <property type="entry name" value="NAD(P)-binding Rossmann-like Domain"/>
    <property type="match status" value="1"/>
</dbReference>
<dbReference type="Proteomes" id="UP000231157">
    <property type="component" value="Unassembled WGS sequence"/>
</dbReference>
<dbReference type="GO" id="GO:0061504">
    <property type="term" value="P:cyclic threonylcarbamoyladenosine biosynthetic process"/>
    <property type="evidence" value="ECO:0007669"/>
    <property type="project" value="TreeGrafter"/>
</dbReference>
<dbReference type="EMBL" id="PFAZ01000007">
    <property type="protein sequence ID" value="PIR89086.1"/>
    <property type="molecule type" value="Genomic_DNA"/>
</dbReference>
<dbReference type="AlphaFoldDB" id="A0A2H0UTV8"/>
<dbReference type="Pfam" id="PF00899">
    <property type="entry name" value="ThiF"/>
    <property type="match status" value="1"/>
</dbReference>
<organism evidence="2 3">
    <name type="scientific">Candidatus Harrisonbacteria bacterium CG10_big_fil_rev_8_21_14_0_10_40_38</name>
    <dbReference type="NCBI Taxonomy" id="1974583"/>
    <lineage>
        <taxon>Bacteria</taxon>
        <taxon>Candidatus Harrisoniibacteriota</taxon>
    </lineage>
</organism>
<comment type="caution">
    <text evidence="2">The sequence shown here is derived from an EMBL/GenBank/DDBJ whole genome shotgun (WGS) entry which is preliminary data.</text>
</comment>
<dbReference type="InterPro" id="IPR045886">
    <property type="entry name" value="ThiF/MoeB/HesA"/>
</dbReference>
<accession>A0A2H0UTV8</accession>
<sequence length="389" mass="44846">MGQKRRRLRISTKNMENIKTVWQPVKVSKKDIDKLKEEHPELLVIDETKRNLEELFLLRNPKYKFDKNYHEEFESFYKEYNSESFGEWFHFSWINSVVRFFPEDLHQELRTGRNKYLISKDEQDKFYNSTVAFCGMSVGSHIAIVTAMTGGAKHMKLADPDALSGDNLNRVRLGFQNVGINKTILVARQVYEINPYAEIEIYTDGITEENANQILEDVDIIVEEMDSMYWKLKTRELARARGISVIMGTDNGDGAIVDIERYDINPDLPILNGLAKGLSAERLKNMPAKDLPKVAGKIAGANLVVPKMLYSVSEVGKSLYSWPQLGSAANMCGSLGAMLIRRIVNKDKNIKSKRYSVNPDAIFESDYKRKWFSRKIEFIKFIRKMMKQE</sequence>
<reference evidence="3" key="1">
    <citation type="submission" date="2017-09" db="EMBL/GenBank/DDBJ databases">
        <title>Depth-based differentiation of microbial function through sediment-hosted aquifers and enrichment of novel symbionts in the deep terrestrial subsurface.</title>
        <authorList>
            <person name="Probst A.J."/>
            <person name="Ladd B."/>
            <person name="Jarett J.K."/>
            <person name="Geller-Mcgrath D.E."/>
            <person name="Sieber C.M.K."/>
            <person name="Emerson J.B."/>
            <person name="Anantharaman K."/>
            <person name="Thomas B.C."/>
            <person name="Malmstrom R."/>
            <person name="Stieglmeier M."/>
            <person name="Klingl A."/>
            <person name="Woyke T."/>
            <person name="Ryan C.M."/>
            <person name="Banfield J.F."/>
        </authorList>
    </citation>
    <scope>NUCLEOTIDE SEQUENCE [LARGE SCALE GENOMIC DNA]</scope>
</reference>